<dbReference type="Proteomes" id="UP000887576">
    <property type="component" value="Unplaced"/>
</dbReference>
<evidence type="ECO:0000313" key="2">
    <source>
        <dbReference type="WBParaSite" id="JU765_v2.g20415.t1"/>
    </source>
</evidence>
<evidence type="ECO:0000313" key="1">
    <source>
        <dbReference type="Proteomes" id="UP000887576"/>
    </source>
</evidence>
<name>A0AC34QYF8_9BILA</name>
<dbReference type="WBParaSite" id="JU765_v2.g20415.t1">
    <property type="protein sequence ID" value="JU765_v2.g20415.t1"/>
    <property type="gene ID" value="JU765_v2.g20415"/>
</dbReference>
<organism evidence="1 2">
    <name type="scientific">Panagrolaimus sp. JU765</name>
    <dbReference type="NCBI Taxonomy" id="591449"/>
    <lineage>
        <taxon>Eukaryota</taxon>
        <taxon>Metazoa</taxon>
        <taxon>Ecdysozoa</taxon>
        <taxon>Nematoda</taxon>
        <taxon>Chromadorea</taxon>
        <taxon>Rhabditida</taxon>
        <taxon>Tylenchina</taxon>
        <taxon>Panagrolaimomorpha</taxon>
        <taxon>Panagrolaimoidea</taxon>
        <taxon>Panagrolaimidae</taxon>
        <taxon>Panagrolaimus</taxon>
    </lineage>
</organism>
<accession>A0AC34QYF8</accession>
<reference evidence="2" key="1">
    <citation type="submission" date="2022-11" db="UniProtKB">
        <authorList>
            <consortium name="WormBaseParasite"/>
        </authorList>
    </citation>
    <scope>IDENTIFICATION</scope>
</reference>
<protein>
    <submittedName>
        <fullName evidence="2">Uncharacterized protein</fullName>
    </submittedName>
</protein>
<sequence>MRNKNPEDGKDYRNHYVALRCFSGIYHYFDSGEEKAYVFGNFDIFRTFFDQLVGFAYVIKIQVQHFAPDAAAYDGETIDMDGEIMTAYLLKVKNGLTKPIEKVHFVLL</sequence>
<proteinExistence type="predicted"/>